<evidence type="ECO:0000313" key="3">
    <source>
        <dbReference type="Proteomes" id="UP001596422"/>
    </source>
</evidence>
<protein>
    <submittedName>
        <fullName evidence="2">Nuclear transport factor 2 family protein</fullName>
    </submittedName>
</protein>
<dbReference type="RefSeq" id="WP_379911844.1">
    <property type="nucleotide sequence ID" value="NZ_JBHSWE010000001.1"/>
</dbReference>
<name>A0ABW2A7M2_9GAMM</name>
<proteinExistence type="predicted"/>
<dbReference type="InterPro" id="IPR037401">
    <property type="entry name" value="SnoaL-like"/>
</dbReference>
<accession>A0ABW2A7M2</accession>
<dbReference type="SUPFAM" id="SSF54427">
    <property type="entry name" value="NTF2-like"/>
    <property type="match status" value="1"/>
</dbReference>
<comment type="caution">
    <text evidence="2">The sequence shown here is derived from an EMBL/GenBank/DDBJ whole genome shotgun (WGS) entry which is preliminary data.</text>
</comment>
<keyword evidence="3" id="KW-1185">Reference proteome</keyword>
<sequence length="146" mass="16273">MTLPTPEQQEACKRLVLEAAFRADQQDYAGLAALFAEDAQLYRPSAPRTPLKGRNAILNSYLDRPTTRITRHLCSNFRFSLESADCVRVRCYVQLYASSGPTEPGDPFGAPLDGKVLIGELDDLCRNGSDGWRLAERRACFVLYGE</sequence>
<evidence type="ECO:0000259" key="1">
    <source>
        <dbReference type="Pfam" id="PF13577"/>
    </source>
</evidence>
<dbReference type="EMBL" id="JBHSWE010000001">
    <property type="protein sequence ID" value="MFC6673452.1"/>
    <property type="molecule type" value="Genomic_DNA"/>
</dbReference>
<reference evidence="3" key="1">
    <citation type="journal article" date="2019" name="Int. J. Syst. Evol. Microbiol.">
        <title>The Global Catalogue of Microorganisms (GCM) 10K type strain sequencing project: providing services to taxonomists for standard genome sequencing and annotation.</title>
        <authorList>
            <consortium name="The Broad Institute Genomics Platform"/>
            <consortium name="The Broad Institute Genome Sequencing Center for Infectious Disease"/>
            <person name="Wu L."/>
            <person name="Ma J."/>
        </authorList>
    </citation>
    <scope>NUCLEOTIDE SEQUENCE [LARGE SCALE GENOMIC DNA]</scope>
    <source>
        <strain evidence="3">NBRC 111756</strain>
    </source>
</reference>
<evidence type="ECO:0000313" key="2">
    <source>
        <dbReference type="EMBL" id="MFC6673452.1"/>
    </source>
</evidence>
<feature type="domain" description="SnoaL-like" evidence="1">
    <location>
        <begin position="7"/>
        <end position="138"/>
    </location>
</feature>
<dbReference type="InterPro" id="IPR032710">
    <property type="entry name" value="NTF2-like_dom_sf"/>
</dbReference>
<dbReference type="Pfam" id="PF13577">
    <property type="entry name" value="SnoaL_4"/>
    <property type="match status" value="1"/>
</dbReference>
<organism evidence="2 3">
    <name type="scientific">Marinobacterium aestuariivivens</name>
    <dbReference type="NCBI Taxonomy" id="1698799"/>
    <lineage>
        <taxon>Bacteria</taxon>
        <taxon>Pseudomonadati</taxon>
        <taxon>Pseudomonadota</taxon>
        <taxon>Gammaproteobacteria</taxon>
        <taxon>Oceanospirillales</taxon>
        <taxon>Oceanospirillaceae</taxon>
        <taxon>Marinobacterium</taxon>
    </lineage>
</organism>
<gene>
    <name evidence="2" type="ORF">ACFQDL_27665</name>
</gene>
<dbReference type="Proteomes" id="UP001596422">
    <property type="component" value="Unassembled WGS sequence"/>
</dbReference>
<dbReference type="CDD" id="cd00531">
    <property type="entry name" value="NTF2_like"/>
    <property type="match status" value="1"/>
</dbReference>
<dbReference type="Gene3D" id="3.10.450.50">
    <property type="match status" value="1"/>
</dbReference>